<dbReference type="SUPFAM" id="SSF48371">
    <property type="entry name" value="ARM repeat"/>
    <property type="match status" value="1"/>
</dbReference>
<dbReference type="InterPro" id="IPR016024">
    <property type="entry name" value="ARM-type_fold"/>
</dbReference>
<evidence type="ECO:0000313" key="2">
    <source>
        <dbReference type="Proteomes" id="UP000278907"/>
    </source>
</evidence>
<dbReference type="Gene3D" id="1.25.10.10">
    <property type="entry name" value="Leucine-rich Repeat Variant"/>
    <property type="match status" value="2"/>
</dbReference>
<name>A0ABX9QRM7_9BACT</name>
<sequence length="362" mass="38192">MLSVEECRVGRVPTVDEWVARLSARDARAREEAQEALEEALGSGEAESRERTARALIQELGRPGTAAASPILFLLQRGWWPPQASLTASAVQAVLSMLPRMEAGSADLEHAALVLTLVCRVDASQLSALEGAFAHPHPSVRSAMARVVGRLGQDALPALPWVLALLDDEESVAISALESLGSLAVLAPDVAAPRLLEQVRRTDGVRLYLALVSLRGLLEELLLEERAVPSLVGLESALLRALDEPEPPIRQESVSLLGLLGPVSPVALAALRDRLRDESPFVAAGAAVALLGLGESSAEPLFLLKGQLGLASSPEVQEAALSALMSVDPARLRRAKGMLESVVGDTSGATRVTLDDLLASLD</sequence>
<dbReference type="Proteomes" id="UP000278907">
    <property type="component" value="Unassembled WGS sequence"/>
</dbReference>
<dbReference type="Pfam" id="PF13646">
    <property type="entry name" value="HEAT_2"/>
    <property type="match status" value="1"/>
</dbReference>
<dbReference type="InterPro" id="IPR011989">
    <property type="entry name" value="ARM-like"/>
</dbReference>
<reference evidence="1 2" key="1">
    <citation type="submission" date="2018-09" db="EMBL/GenBank/DDBJ databases">
        <authorList>
            <person name="Livingstone P.G."/>
            <person name="Whitworth D.E."/>
        </authorList>
    </citation>
    <scope>NUCLEOTIDE SEQUENCE [LARGE SCALE GENOMIC DNA]</scope>
    <source>
        <strain evidence="1 2">CA031B</strain>
    </source>
</reference>
<organism evidence="1 2">
    <name type="scientific">Corallococcus praedator</name>
    <dbReference type="NCBI Taxonomy" id="2316724"/>
    <lineage>
        <taxon>Bacteria</taxon>
        <taxon>Pseudomonadati</taxon>
        <taxon>Myxococcota</taxon>
        <taxon>Myxococcia</taxon>
        <taxon>Myxococcales</taxon>
        <taxon>Cystobacterineae</taxon>
        <taxon>Myxococcaceae</taxon>
        <taxon>Corallococcus</taxon>
    </lineage>
</organism>
<comment type="caution">
    <text evidence="1">The sequence shown here is derived from an EMBL/GenBank/DDBJ whole genome shotgun (WGS) entry which is preliminary data.</text>
</comment>
<accession>A0ABX9QRM7</accession>
<evidence type="ECO:0000313" key="1">
    <source>
        <dbReference type="EMBL" id="RKI17606.1"/>
    </source>
</evidence>
<gene>
    <name evidence="1" type="ORF">D7Y13_00495</name>
</gene>
<evidence type="ECO:0008006" key="3">
    <source>
        <dbReference type="Google" id="ProtNLM"/>
    </source>
</evidence>
<protein>
    <recommendedName>
        <fullName evidence="3">HEAT repeat domain-containing protein</fullName>
    </recommendedName>
</protein>
<proteinExistence type="predicted"/>
<keyword evidence="2" id="KW-1185">Reference proteome</keyword>
<dbReference type="EMBL" id="RAWI01000002">
    <property type="protein sequence ID" value="RKI17606.1"/>
    <property type="molecule type" value="Genomic_DNA"/>
</dbReference>